<dbReference type="Proteomes" id="UP000822184">
    <property type="component" value="Unassembled WGS sequence"/>
</dbReference>
<evidence type="ECO:0000259" key="4">
    <source>
        <dbReference type="PROSITE" id="PS01124"/>
    </source>
</evidence>
<dbReference type="PROSITE" id="PS01124">
    <property type="entry name" value="HTH_ARAC_FAMILY_2"/>
    <property type="match status" value="1"/>
</dbReference>
<organism evidence="5 6">
    <name type="scientific">Clostridium beijerinckii</name>
    <name type="common">Clostridium MP</name>
    <dbReference type="NCBI Taxonomy" id="1520"/>
    <lineage>
        <taxon>Bacteria</taxon>
        <taxon>Bacillati</taxon>
        <taxon>Bacillota</taxon>
        <taxon>Clostridia</taxon>
        <taxon>Eubacteriales</taxon>
        <taxon>Clostridiaceae</taxon>
        <taxon>Clostridium</taxon>
    </lineage>
</organism>
<dbReference type="InterPro" id="IPR018060">
    <property type="entry name" value="HTH_AraC"/>
</dbReference>
<proteinExistence type="predicted"/>
<gene>
    <name evidence="5" type="ORF">BCD95_000575</name>
</gene>
<dbReference type="PANTHER" id="PTHR47893">
    <property type="entry name" value="REGULATORY PROTEIN PCHR"/>
    <property type="match status" value="1"/>
</dbReference>
<sequence>MRRLEKDKEFLSELIDERIVEGDNIIYTISPNAGSGSMKSFLVMPGVEIIYNDFNLTRPIQNMLNINVDCLEITYCLKGQVEVKMVNQKYSYMTDEDISLFGYQTKAVSCDFSLKPFVGITIMIYLKDFIKNLNIMFSTEEFHEEEFFEEVFTSDRCIISHANQCINHIFKELYILPDRHKEYLMKIKVIELLFYLMSNIDYKENDTIYFSKTSVDKIKEARQIILNRIDKHITVKEISKMVEMNSTDLEKGFKSIYGSTIYAYGKMCKMKKAKEFLLNEKMSILEIALSCGYSNGGKFAKAFKDTFGMLPTEYRKSIIKKLSVFDSFFIDKDFQLEH</sequence>
<dbReference type="GO" id="GO:0003700">
    <property type="term" value="F:DNA-binding transcription factor activity"/>
    <property type="evidence" value="ECO:0007669"/>
    <property type="project" value="InterPro"/>
</dbReference>
<dbReference type="EMBL" id="JABTDW010000001">
    <property type="protein sequence ID" value="NSB12316.1"/>
    <property type="molecule type" value="Genomic_DNA"/>
</dbReference>
<evidence type="ECO:0000313" key="5">
    <source>
        <dbReference type="EMBL" id="NSB12316.1"/>
    </source>
</evidence>
<evidence type="ECO:0000313" key="6">
    <source>
        <dbReference type="Proteomes" id="UP000822184"/>
    </source>
</evidence>
<dbReference type="InterPro" id="IPR020449">
    <property type="entry name" value="Tscrpt_reg_AraC-type_HTH"/>
</dbReference>
<evidence type="ECO:0000256" key="1">
    <source>
        <dbReference type="ARBA" id="ARBA00023015"/>
    </source>
</evidence>
<dbReference type="PRINTS" id="PR00032">
    <property type="entry name" value="HTHARAC"/>
</dbReference>
<dbReference type="RefSeq" id="WP_173715245.1">
    <property type="nucleotide sequence ID" value="NZ_JABTDW010000001.1"/>
</dbReference>
<keyword evidence="2 5" id="KW-0238">DNA-binding</keyword>
<dbReference type="InterPro" id="IPR009057">
    <property type="entry name" value="Homeodomain-like_sf"/>
</dbReference>
<dbReference type="GO" id="GO:0043565">
    <property type="term" value="F:sequence-specific DNA binding"/>
    <property type="evidence" value="ECO:0007669"/>
    <property type="project" value="InterPro"/>
</dbReference>
<keyword evidence="1" id="KW-0805">Transcription regulation</keyword>
<accession>A0AAE5H0G1</accession>
<dbReference type="AlphaFoldDB" id="A0AAE5H0G1"/>
<feature type="domain" description="HTH araC/xylS-type" evidence="4">
    <location>
        <begin position="219"/>
        <end position="317"/>
    </location>
</feature>
<name>A0AAE5H0G1_CLOBE</name>
<dbReference type="PROSITE" id="PS00041">
    <property type="entry name" value="HTH_ARAC_FAMILY_1"/>
    <property type="match status" value="1"/>
</dbReference>
<comment type="caution">
    <text evidence="5">The sequence shown here is derived from an EMBL/GenBank/DDBJ whole genome shotgun (WGS) entry which is preliminary data.</text>
</comment>
<evidence type="ECO:0000256" key="2">
    <source>
        <dbReference type="ARBA" id="ARBA00023125"/>
    </source>
</evidence>
<keyword evidence="3" id="KW-0804">Transcription</keyword>
<dbReference type="Pfam" id="PF12833">
    <property type="entry name" value="HTH_18"/>
    <property type="match status" value="1"/>
</dbReference>
<dbReference type="SMART" id="SM00342">
    <property type="entry name" value="HTH_ARAC"/>
    <property type="match status" value="1"/>
</dbReference>
<dbReference type="InterPro" id="IPR018062">
    <property type="entry name" value="HTH_AraC-typ_CS"/>
</dbReference>
<reference evidence="5" key="1">
    <citation type="submission" date="2020-06" db="EMBL/GenBank/DDBJ databases">
        <title>Genomic insights into acetone-butanol-ethanol (ABE) fermentation by sequencing solventogenic clostridia strains.</title>
        <authorList>
            <person name="Brown S."/>
        </authorList>
    </citation>
    <scope>NUCLEOTIDE SEQUENCE</scope>
    <source>
        <strain evidence="5">DJ123</strain>
    </source>
</reference>
<protein>
    <submittedName>
        <fullName evidence="5">AraC-like DNA-binding protein</fullName>
    </submittedName>
</protein>
<dbReference type="SUPFAM" id="SSF46689">
    <property type="entry name" value="Homeodomain-like"/>
    <property type="match status" value="1"/>
</dbReference>
<evidence type="ECO:0000256" key="3">
    <source>
        <dbReference type="ARBA" id="ARBA00023163"/>
    </source>
</evidence>
<dbReference type="InterPro" id="IPR053142">
    <property type="entry name" value="PchR_regulatory_protein"/>
</dbReference>
<dbReference type="Gene3D" id="1.10.10.60">
    <property type="entry name" value="Homeodomain-like"/>
    <property type="match status" value="1"/>
</dbReference>
<dbReference type="PANTHER" id="PTHR47893:SF1">
    <property type="entry name" value="REGULATORY PROTEIN PCHR"/>
    <property type="match status" value="1"/>
</dbReference>